<dbReference type="Proteomes" id="UP000485058">
    <property type="component" value="Unassembled WGS sequence"/>
</dbReference>
<dbReference type="AlphaFoldDB" id="A0A699ZKB5"/>
<name>A0A699ZKB5_HAELA</name>
<protein>
    <submittedName>
        <fullName evidence="1">Uncharacterized protein</fullName>
    </submittedName>
</protein>
<reference evidence="1 2" key="1">
    <citation type="submission" date="2020-02" db="EMBL/GenBank/DDBJ databases">
        <title>Draft genome sequence of Haematococcus lacustris strain NIES-144.</title>
        <authorList>
            <person name="Morimoto D."/>
            <person name="Nakagawa S."/>
            <person name="Yoshida T."/>
            <person name="Sawayama S."/>
        </authorList>
    </citation>
    <scope>NUCLEOTIDE SEQUENCE [LARGE SCALE GENOMIC DNA]</scope>
    <source>
        <strain evidence="1 2">NIES-144</strain>
    </source>
</reference>
<dbReference type="EMBL" id="BLLF01001560">
    <property type="protein sequence ID" value="GFH20029.1"/>
    <property type="molecule type" value="Genomic_DNA"/>
</dbReference>
<organism evidence="1 2">
    <name type="scientific">Haematococcus lacustris</name>
    <name type="common">Green alga</name>
    <name type="synonym">Haematococcus pluvialis</name>
    <dbReference type="NCBI Taxonomy" id="44745"/>
    <lineage>
        <taxon>Eukaryota</taxon>
        <taxon>Viridiplantae</taxon>
        <taxon>Chlorophyta</taxon>
        <taxon>core chlorophytes</taxon>
        <taxon>Chlorophyceae</taxon>
        <taxon>CS clade</taxon>
        <taxon>Chlamydomonadales</taxon>
        <taxon>Haematococcaceae</taxon>
        <taxon>Haematococcus</taxon>
    </lineage>
</organism>
<evidence type="ECO:0000313" key="1">
    <source>
        <dbReference type="EMBL" id="GFH20029.1"/>
    </source>
</evidence>
<proteinExistence type="predicted"/>
<keyword evidence="2" id="KW-1185">Reference proteome</keyword>
<comment type="caution">
    <text evidence="1">The sequence shown here is derived from an EMBL/GenBank/DDBJ whole genome shotgun (WGS) entry which is preliminary data.</text>
</comment>
<feature type="non-terminal residue" evidence="1">
    <location>
        <position position="1"/>
    </location>
</feature>
<sequence>MQQGPGVALPGTDKVKWWQQRYQALFTPSIGYSDGSNGLLQLDTSMDPEVRDVRVVMFEDHHDCMHCITIMRQWPEFEWHNLQLRTMPTRTIEAELVQAWRTQVAEGAKASRPAGVVVFRRGKLPMRVGMGMEEFTRVVILQASAQLSLSKVGYNFDDF</sequence>
<gene>
    <name evidence="1" type="ORF">HaLaN_17080</name>
</gene>
<accession>A0A699ZKB5</accession>
<evidence type="ECO:0000313" key="2">
    <source>
        <dbReference type="Proteomes" id="UP000485058"/>
    </source>
</evidence>